<dbReference type="GeneID" id="81433254"/>
<keyword evidence="2" id="KW-0479">Metal-binding</keyword>
<evidence type="ECO:0000256" key="2">
    <source>
        <dbReference type="ARBA" id="ARBA00022723"/>
    </source>
</evidence>
<dbReference type="PANTHER" id="PTHR47338">
    <property type="entry name" value="ZN(II)2CYS6 TRANSCRIPTION FACTOR (EUROFUNG)-RELATED"/>
    <property type="match status" value="1"/>
</dbReference>
<evidence type="ECO:0000313" key="6">
    <source>
        <dbReference type="EMBL" id="KAJ5390078.1"/>
    </source>
</evidence>
<dbReference type="GO" id="GO:0046872">
    <property type="term" value="F:metal ion binding"/>
    <property type="evidence" value="ECO:0007669"/>
    <property type="project" value="UniProtKB-KW"/>
</dbReference>
<evidence type="ECO:0008006" key="8">
    <source>
        <dbReference type="Google" id="ProtNLM"/>
    </source>
</evidence>
<name>A0A9X0B6M8_9EURO</name>
<comment type="caution">
    <text evidence="6">The sequence shown here is derived from an EMBL/GenBank/DDBJ whole genome shotgun (WGS) entry which is preliminary data.</text>
</comment>
<dbReference type="PANTHER" id="PTHR47338:SF16">
    <property type="entry name" value="TRANSCRIPTION FACTOR, PUTATIVE (AFU_ORTHOLOGUE AFUA_2G09360)-RELATED"/>
    <property type="match status" value="1"/>
</dbReference>
<proteinExistence type="predicted"/>
<dbReference type="GO" id="GO:0005634">
    <property type="term" value="C:nucleus"/>
    <property type="evidence" value="ECO:0007669"/>
    <property type="project" value="UniProtKB-SubCell"/>
</dbReference>
<dbReference type="Proteomes" id="UP001147782">
    <property type="component" value="Unassembled WGS sequence"/>
</dbReference>
<keyword evidence="7" id="KW-1185">Reference proteome</keyword>
<keyword evidence="4" id="KW-0804">Transcription</keyword>
<keyword evidence="3" id="KW-0805">Transcription regulation</keyword>
<dbReference type="EMBL" id="JAPZBS010000001">
    <property type="protein sequence ID" value="KAJ5390078.1"/>
    <property type="molecule type" value="Genomic_DNA"/>
</dbReference>
<dbReference type="CDD" id="cd12148">
    <property type="entry name" value="fungal_TF_MHR"/>
    <property type="match status" value="1"/>
</dbReference>
<dbReference type="AlphaFoldDB" id="A0A9X0B6M8"/>
<keyword evidence="5" id="KW-0539">Nucleus</keyword>
<dbReference type="GO" id="GO:0000981">
    <property type="term" value="F:DNA-binding transcription factor activity, RNA polymerase II-specific"/>
    <property type="evidence" value="ECO:0007669"/>
    <property type="project" value="InterPro"/>
</dbReference>
<dbReference type="InterPro" id="IPR050815">
    <property type="entry name" value="TF_fung"/>
</dbReference>
<gene>
    <name evidence="6" type="ORF">N7496_001146</name>
</gene>
<evidence type="ECO:0000256" key="1">
    <source>
        <dbReference type="ARBA" id="ARBA00004123"/>
    </source>
</evidence>
<protein>
    <recommendedName>
        <fullName evidence="8">Transcription factor domain-containing protein</fullName>
    </recommendedName>
</protein>
<dbReference type="RefSeq" id="XP_056560806.1">
    <property type="nucleotide sequence ID" value="XM_056694077.1"/>
</dbReference>
<comment type="subcellular location">
    <subcellularLocation>
        <location evidence="1">Nucleus</location>
    </subcellularLocation>
</comment>
<evidence type="ECO:0000256" key="4">
    <source>
        <dbReference type="ARBA" id="ARBA00023163"/>
    </source>
</evidence>
<accession>A0A9X0B6M8</accession>
<reference evidence="6" key="1">
    <citation type="submission" date="2022-11" db="EMBL/GenBank/DDBJ databases">
        <authorList>
            <person name="Petersen C."/>
        </authorList>
    </citation>
    <scope>NUCLEOTIDE SEQUENCE</scope>
    <source>
        <strain evidence="6">IBT 29864</strain>
    </source>
</reference>
<dbReference type="OrthoDB" id="1924787at2759"/>
<reference evidence="6" key="2">
    <citation type="journal article" date="2023" name="IMA Fungus">
        <title>Comparative genomic study of the Penicillium genus elucidates a diverse pangenome and 15 lateral gene transfer events.</title>
        <authorList>
            <person name="Petersen C."/>
            <person name="Sorensen T."/>
            <person name="Nielsen M.R."/>
            <person name="Sondergaard T.E."/>
            <person name="Sorensen J.L."/>
            <person name="Fitzpatrick D.A."/>
            <person name="Frisvad J.C."/>
            <person name="Nielsen K.L."/>
        </authorList>
    </citation>
    <scope>NUCLEOTIDE SEQUENCE</scope>
    <source>
        <strain evidence="6">IBT 29864</strain>
    </source>
</reference>
<sequence length="348" mass="40045">MANILHLPLSEAAEDSITQEIKVRTWWSLYMIDQWSSAGLDLNKQMHDDNHRLPIQETTFWSLKRGESMGQDDQPSLGLWGYMVILARIFGKIQDLHQQLSNGVLNEHHAEMITQELAQEFENFEQELPTDLHFTVHNLEQHSVVGLGQAFVALHLGYHHYATLLYFPFFDIQLSQTRSRALFASRCKHHATMFSDLLRTSHETPDCEAVYLIVAHMTVVSSAALLHTLLFGNHDEIFDARNRLCSNFEILLKLKPYWPGVDLMVGRKICKADSKFRANISQMERLFTFQKVCMRSMDKTYTVDRWIVNFLLQHALPIDGETEAPATSDLAERGKFANDALSILRPEM</sequence>
<evidence type="ECO:0000313" key="7">
    <source>
        <dbReference type="Proteomes" id="UP001147782"/>
    </source>
</evidence>
<evidence type="ECO:0000256" key="5">
    <source>
        <dbReference type="ARBA" id="ARBA00023242"/>
    </source>
</evidence>
<organism evidence="6 7">
    <name type="scientific">Penicillium cataractarum</name>
    <dbReference type="NCBI Taxonomy" id="2100454"/>
    <lineage>
        <taxon>Eukaryota</taxon>
        <taxon>Fungi</taxon>
        <taxon>Dikarya</taxon>
        <taxon>Ascomycota</taxon>
        <taxon>Pezizomycotina</taxon>
        <taxon>Eurotiomycetes</taxon>
        <taxon>Eurotiomycetidae</taxon>
        <taxon>Eurotiales</taxon>
        <taxon>Aspergillaceae</taxon>
        <taxon>Penicillium</taxon>
    </lineage>
</organism>
<evidence type="ECO:0000256" key="3">
    <source>
        <dbReference type="ARBA" id="ARBA00023015"/>
    </source>
</evidence>